<evidence type="ECO:0000256" key="2">
    <source>
        <dbReference type="ARBA" id="ARBA00004434"/>
    </source>
</evidence>
<feature type="compositionally biased region" description="Basic residues" evidence="17">
    <location>
        <begin position="533"/>
        <end position="542"/>
    </location>
</feature>
<dbReference type="InterPro" id="IPR003960">
    <property type="entry name" value="ATPase_AAA_CS"/>
</dbReference>
<evidence type="ECO:0000313" key="21">
    <source>
        <dbReference type="EMBL" id="KAF3031672.1"/>
    </source>
</evidence>
<keyword evidence="22" id="KW-1185">Reference proteome</keyword>
<dbReference type="GO" id="GO:0015031">
    <property type="term" value="P:protein transport"/>
    <property type="evidence" value="ECO:0007669"/>
    <property type="project" value="UniProtKB-KW"/>
</dbReference>
<comment type="caution">
    <text evidence="21">The sequence shown here is derived from an EMBL/GenBank/DDBJ whole genome shotgun (WGS) entry which is preliminary data.</text>
</comment>
<protein>
    <recommendedName>
        <fullName evidence="23">ATP binding</fullName>
    </recommendedName>
</protein>
<evidence type="ECO:0008006" key="23">
    <source>
        <dbReference type="Google" id="ProtNLM"/>
    </source>
</evidence>
<proteinExistence type="inferred from homology"/>
<feature type="compositionally biased region" description="Polar residues" evidence="17">
    <location>
        <begin position="543"/>
        <end position="570"/>
    </location>
</feature>
<feature type="domain" description="AAA+ ATPase" evidence="19">
    <location>
        <begin position="269"/>
        <end position="401"/>
    </location>
</feature>
<comment type="subcellular location">
    <subcellularLocation>
        <location evidence="1">Membrane</location>
        <topology evidence="1">Multi-pass membrane protein</topology>
    </subcellularLocation>
    <subcellularLocation>
        <location evidence="2">Mitochondrion inner membrane</location>
        <topology evidence="2">Single-pass membrane protein</topology>
    </subcellularLocation>
</comment>
<dbReference type="InterPro" id="IPR014851">
    <property type="entry name" value="BCS1_N"/>
</dbReference>
<feature type="transmembrane region" description="Helical" evidence="18">
    <location>
        <begin position="1379"/>
        <end position="1398"/>
    </location>
</feature>
<dbReference type="Proteomes" id="UP000758155">
    <property type="component" value="Unassembled WGS sequence"/>
</dbReference>
<evidence type="ECO:0000256" key="1">
    <source>
        <dbReference type="ARBA" id="ARBA00004141"/>
    </source>
</evidence>
<dbReference type="OrthoDB" id="9986677at2759"/>
<evidence type="ECO:0000256" key="10">
    <source>
        <dbReference type="ARBA" id="ARBA00022840"/>
    </source>
</evidence>
<dbReference type="GO" id="GO:0034551">
    <property type="term" value="P:mitochondrial respiratory chain complex III assembly"/>
    <property type="evidence" value="ECO:0007669"/>
    <property type="project" value="UniProtKB-ARBA"/>
</dbReference>
<dbReference type="Pfam" id="PF00004">
    <property type="entry name" value="AAA"/>
    <property type="match status" value="1"/>
</dbReference>
<evidence type="ECO:0000259" key="20">
    <source>
        <dbReference type="SMART" id="SM01024"/>
    </source>
</evidence>
<dbReference type="SUPFAM" id="SSF52540">
    <property type="entry name" value="P-loop containing nucleoside triphosphate hydrolases"/>
    <property type="match status" value="1"/>
</dbReference>
<dbReference type="NCBIfam" id="TIGR00727">
    <property type="entry name" value="ISP4_OPT"/>
    <property type="match status" value="1"/>
</dbReference>
<feature type="region of interest" description="Disordered" evidence="17">
    <location>
        <begin position="613"/>
        <end position="658"/>
    </location>
</feature>
<feature type="transmembrane region" description="Helical" evidence="18">
    <location>
        <begin position="1114"/>
        <end position="1135"/>
    </location>
</feature>
<dbReference type="Gene3D" id="3.40.50.300">
    <property type="entry name" value="P-loop containing nucleotide triphosphate hydrolases"/>
    <property type="match status" value="1"/>
</dbReference>
<evidence type="ECO:0000256" key="6">
    <source>
        <dbReference type="ARBA" id="ARBA00022692"/>
    </source>
</evidence>
<reference evidence="21" key="1">
    <citation type="submission" date="2019-04" db="EMBL/GenBank/DDBJ databases">
        <title>Sequencing of skin fungus with MAO and IRED activity.</title>
        <authorList>
            <person name="Marsaioli A.J."/>
            <person name="Bonatto J.M.C."/>
            <person name="Reis Junior O."/>
        </authorList>
    </citation>
    <scope>NUCLEOTIDE SEQUENCE</scope>
    <source>
        <strain evidence="21">28M1</strain>
    </source>
</reference>
<evidence type="ECO:0000256" key="17">
    <source>
        <dbReference type="SAM" id="MobiDB-lite"/>
    </source>
</evidence>
<feature type="transmembrane region" description="Helical" evidence="18">
    <location>
        <begin position="1141"/>
        <end position="1164"/>
    </location>
</feature>
<keyword evidence="8" id="KW-0999">Mitochondrion inner membrane</keyword>
<evidence type="ECO:0000256" key="7">
    <source>
        <dbReference type="ARBA" id="ARBA00022741"/>
    </source>
</evidence>
<keyword evidence="7" id="KW-0547">Nucleotide-binding</keyword>
<dbReference type="GO" id="GO:0005524">
    <property type="term" value="F:ATP binding"/>
    <property type="evidence" value="ECO:0007669"/>
    <property type="project" value="UniProtKB-KW"/>
</dbReference>
<dbReference type="CDD" id="cd19510">
    <property type="entry name" value="RecA-like_BCS1"/>
    <property type="match status" value="1"/>
</dbReference>
<dbReference type="EMBL" id="SWKV01000129">
    <property type="protein sequence ID" value="KAF3031672.1"/>
    <property type="molecule type" value="Genomic_DNA"/>
</dbReference>
<dbReference type="GO" id="GO:0035673">
    <property type="term" value="F:oligopeptide transmembrane transporter activity"/>
    <property type="evidence" value="ECO:0007669"/>
    <property type="project" value="InterPro"/>
</dbReference>
<evidence type="ECO:0000313" key="22">
    <source>
        <dbReference type="Proteomes" id="UP000758155"/>
    </source>
</evidence>
<evidence type="ECO:0000256" key="5">
    <source>
        <dbReference type="ARBA" id="ARBA00022448"/>
    </source>
</evidence>
<keyword evidence="5" id="KW-0813">Transport</keyword>
<dbReference type="GO" id="GO:0005743">
    <property type="term" value="C:mitochondrial inner membrane"/>
    <property type="evidence" value="ECO:0007669"/>
    <property type="project" value="UniProtKB-SubCell"/>
</dbReference>
<evidence type="ECO:0000256" key="15">
    <source>
        <dbReference type="ARBA" id="ARBA00023136"/>
    </source>
</evidence>
<dbReference type="Pfam" id="PF03169">
    <property type="entry name" value="OPT"/>
    <property type="match status" value="1"/>
</dbReference>
<comment type="catalytic activity">
    <reaction evidence="16">
        <text>ATP + H2O = ADP + phosphate + H(+)</text>
        <dbReference type="Rhea" id="RHEA:13065"/>
        <dbReference type="ChEBI" id="CHEBI:15377"/>
        <dbReference type="ChEBI" id="CHEBI:15378"/>
        <dbReference type="ChEBI" id="CHEBI:30616"/>
        <dbReference type="ChEBI" id="CHEBI:43474"/>
        <dbReference type="ChEBI" id="CHEBI:456216"/>
    </reaction>
    <physiologicalReaction direction="left-to-right" evidence="16">
        <dbReference type="Rhea" id="RHEA:13066"/>
    </physiologicalReaction>
</comment>
<evidence type="ECO:0000259" key="19">
    <source>
        <dbReference type="SMART" id="SM00382"/>
    </source>
</evidence>
<dbReference type="InterPro" id="IPR004648">
    <property type="entry name" value="Oligpept_transpt"/>
</dbReference>
<feature type="transmembrane region" description="Helical" evidence="18">
    <location>
        <begin position="939"/>
        <end position="963"/>
    </location>
</feature>
<dbReference type="InterPro" id="IPR003593">
    <property type="entry name" value="AAA+_ATPase"/>
</dbReference>
<dbReference type="FunFam" id="3.40.50.300:FF:000768">
    <property type="entry name" value="Probable mitochondrial chaperone bcs1"/>
    <property type="match status" value="1"/>
</dbReference>
<keyword evidence="11" id="KW-0571">Peptide transport</keyword>
<dbReference type="InterPro" id="IPR027417">
    <property type="entry name" value="P-loop_NTPase"/>
</dbReference>
<evidence type="ECO:0000256" key="12">
    <source>
        <dbReference type="ARBA" id="ARBA00022927"/>
    </source>
</evidence>
<dbReference type="PANTHER" id="PTHR22601">
    <property type="entry name" value="ISP4 LIKE PROTEIN"/>
    <property type="match status" value="1"/>
</dbReference>
<comment type="similarity">
    <text evidence="4">Belongs to the oligopeptide OPT transporter family.</text>
</comment>
<evidence type="ECO:0000256" key="8">
    <source>
        <dbReference type="ARBA" id="ARBA00022792"/>
    </source>
</evidence>
<sequence>MDSNDPKSQLVKQLATSSGDNAGSLYSQFTGNPFFTAGFGLAALGVAARTGQKGLQHGAAFIRRRMLIDLEITRHDDAYPWLLQWMTTYHRAQMNGAQQATGASPAPNSLLTKLFNRIDPRMHHLQVRTSAPQDGPALAAHFSFVPGPGRHFMRYKNAFLLVDRQRTRDAFDMRDGTPFETISLTTLYSHRGVFEDIFAEAHQLYQQSQEGKTVIYNSMGTSWQPFGNPKRKRPLDSVVLEEGVKERIVEDMEAFISSRAWYLDRGIPYRRGYLLYGPPGTGKSSFIQAVAGHLDFNIAILNVSERGLTDDRLNHLLTNVPRRTVVLLEDVDVAFMNRKTPGADGFASASVTFSGLLNALDGVASAEERIIFLTTNHVERLDEALVRPGRVDMTVRLGEATEHQIEQLWDRFYAEFDASGEAKQRFMTKVKELGLVDSVSTAALQGLFLYNKDDVEGAISMVSGLTAAASDDERDLSAQLTGNLSPSRKRRMSRAPLLVRSSPAQGTGSYGGLPILSLSPDQSDEDHVTSAARHGRKKKAKSRLSNAVSNTSLRSNHGSARSSPILTNSASRRRLRDESGSSTTLNEDLGGQEAQFEARFNASALDPSVAGVSPVLGSNKSSTSSTSIDIDDGDEDDDDDSDGDLHDQKGNPSDNSPYAQVRASVAATDNISLSIDTPRMWILSMLFAIAGSSTNLFFSLRYPSVSLTPIIALLLVHPLGLFWDQVLKRPDDPEETFVDGCRASLALPPNTPWNRRFRLYLAKGRWNEKEHCCVYVSSNVSFGFAFATDVIVEQVKFYHQDLGIMYQILLILSTQILGYSLAGLTRRYLVRPSGMIWPSTLVSTAMFTALHKDENKPADGWTISPRKFFTRVFSGSVAFYFLPGLLFPALSYFSVITWFAPKNVIIANLEFGVSSGLGLFPVTFDWAQIAYIGSPLVTPFWAALNILGGLVLVMWIAAPLMYYANVMYSSYMPILSAAVWDNTGKPYDVSKILTEDFLFDAEAYKNYSRVFLPITYVLSYALQFAALTALLSHTALWHGKDIWRQWSRSWAEIRKAPASDYEPLNNLPEGNGRTVSPNAYRHRNSTTSEPDMEDLLDAEDVHNRLMRRYPDAPMTWYLLTGITMAAVGMYVVEYYPIHLPWYGLLLALGIGAILFIPIGIVMAITNQQSSIYLICQLICGGVFPGRPVANMVFTTFGYISSTQGLKFASDLKLGHYMKIPPRLLFRLQLTVTIVSSLTQIGVLNWMLNYIPGICTTEAINGFNCPIARVHFNGSILWGVVGPKRFFGPGALYRPLVWAFLVGAVSPVILWYFARKDRKSILRKVNLAVVFGSLSWIPPATGLNFSVWAIVCYIFNYEIRNRRKNWWRKYNMMLSAALDSGLAFGVVVIFFGIVFPGWMKGFKWWGTEVYKQGCDYTACSYKEVPKGSTFGPSDW</sequence>
<evidence type="ECO:0000256" key="16">
    <source>
        <dbReference type="ARBA" id="ARBA00048778"/>
    </source>
</evidence>
<feature type="transmembrane region" description="Helical" evidence="18">
    <location>
        <begin position="1295"/>
        <end position="1313"/>
    </location>
</feature>
<evidence type="ECO:0000256" key="4">
    <source>
        <dbReference type="ARBA" id="ARBA00008807"/>
    </source>
</evidence>
<evidence type="ECO:0000256" key="13">
    <source>
        <dbReference type="ARBA" id="ARBA00022989"/>
    </source>
</evidence>
<keyword evidence="6 18" id="KW-0812">Transmembrane</keyword>
<keyword evidence="10" id="KW-0067">ATP-binding</keyword>
<feature type="transmembrane region" description="Helical" evidence="18">
    <location>
        <begin position="877"/>
        <end position="899"/>
    </location>
</feature>
<dbReference type="InterPro" id="IPR003959">
    <property type="entry name" value="ATPase_AAA_core"/>
</dbReference>
<feature type="transmembrane region" description="Helical" evidence="18">
    <location>
        <begin position="905"/>
        <end position="927"/>
    </location>
</feature>
<keyword evidence="12" id="KW-0653">Protein transport</keyword>
<feature type="transmembrane region" description="Helical" evidence="18">
    <location>
        <begin position="680"/>
        <end position="698"/>
    </location>
</feature>
<evidence type="ECO:0000256" key="14">
    <source>
        <dbReference type="ARBA" id="ARBA00023128"/>
    </source>
</evidence>
<feature type="transmembrane region" description="Helical" evidence="18">
    <location>
        <begin position="705"/>
        <end position="723"/>
    </location>
</feature>
<evidence type="ECO:0000256" key="18">
    <source>
        <dbReference type="SAM" id="Phobius"/>
    </source>
</evidence>
<feature type="region of interest" description="Disordered" evidence="17">
    <location>
        <begin position="472"/>
        <end position="589"/>
    </location>
</feature>
<feature type="region of interest" description="Disordered" evidence="17">
    <location>
        <begin position="1066"/>
        <end position="1090"/>
    </location>
</feature>
<evidence type="ECO:0000256" key="11">
    <source>
        <dbReference type="ARBA" id="ARBA00022856"/>
    </source>
</evidence>
<dbReference type="PROSITE" id="PS00674">
    <property type="entry name" value="AAA"/>
    <property type="match status" value="1"/>
</dbReference>
<feature type="compositionally biased region" description="Acidic residues" evidence="17">
    <location>
        <begin position="629"/>
        <end position="642"/>
    </location>
</feature>
<dbReference type="SMART" id="SM01024">
    <property type="entry name" value="BCS1_N"/>
    <property type="match status" value="1"/>
</dbReference>
<name>A0A9P4WGH0_9PLEO</name>
<keyword evidence="9" id="KW-0378">Hydrolase</keyword>
<comment type="similarity">
    <text evidence="3">Belongs to the AAA ATPase family. BCS1 subfamily.</text>
</comment>
<feature type="transmembrane region" description="Helical" evidence="18">
    <location>
        <begin position="1342"/>
        <end position="1358"/>
    </location>
</feature>
<evidence type="ECO:0000256" key="9">
    <source>
        <dbReference type="ARBA" id="ARBA00022801"/>
    </source>
</evidence>
<dbReference type="InterPro" id="IPR004813">
    <property type="entry name" value="OPT"/>
</dbReference>
<feature type="transmembrane region" description="Helical" evidence="18">
    <location>
        <begin position="1223"/>
        <end position="1242"/>
    </location>
</feature>
<keyword evidence="15 18" id="KW-0472">Membrane</keyword>
<dbReference type="Pfam" id="PF08740">
    <property type="entry name" value="BCS1_N"/>
    <property type="match status" value="1"/>
</dbReference>
<dbReference type="InterPro" id="IPR057495">
    <property type="entry name" value="AAA_lid_BCS1"/>
</dbReference>
<organism evidence="21 22">
    <name type="scientific">Didymella heteroderae</name>
    <dbReference type="NCBI Taxonomy" id="1769908"/>
    <lineage>
        <taxon>Eukaryota</taxon>
        <taxon>Fungi</taxon>
        <taxon>Dikarya</taxon>
        <taxon>Ascomycota</taxon>
        <taxon>Pezizomycotina</taxon>
        <taxon>Dothideomycetes</taxon>
        <taxon>Pleosporomycetidae</taxon>
        <taxon>Pleosporales</taxon>
        <taxon>Pleosporineae</taxon>
        <taxon>Didymellaceae</taxon>
        <taxon>Didymella</taxon>
    </lineage>
</organism>
<evidence type="ECO:0000256" key="3">
    <source>
        <dbReference type="ARBA" id="ARBA00007448"/>
    </source>
</evidence>
<feature type="domain" description="BCS1 N-terminal" evidence="20">
    <location>
        <begin position="42"/>
        <end position="238"/>
    </location>
</feature>
<gene>
    <name evidence="21" type="ORF">E8E12_001460</name>
</gene>
<dbReference type="NCBIfam" id="TIGR00728">
    <property type="entry name" value="OPT_sfam"/>
    <property type="match status" value="1"/>
</dbReference>
<keyword evidence="14" id="KW-0496">Mitochondrion</keyword>
<feature type="transmembrane region" description="Helical" evidence="18">
    <location>
        <begin position="804"/>
        <end position="825"/>
    </location>
</feature>
<keyword evidence="13 18" id="KW-1133">Transmembrane helix</keyword>
<dbReference type="SMART" id="SM00382">
    <property type="entry name" value="AAA"/>
    <property type="match status" value="1"/>
</dbReference>
<dbReference type="Pfam" id="PF25426">
    <property type="entry name" value="AAA_lid_BCS1"/>
    <property type="match status" value="1"/>
</dbReference>
<accession>A0A9P4WGH0</accession>
<dbReference type="GO" id="GO:0016887">
    <property type="term" value="F:ATP hydrolysis activity"/>
    <property type="evidence" value="ECO:0007669"/>
    <property type="project" value="InterPro"/>
</dbReference>